<evidence type="ECO:0000256" key="1">
    <source>
        <dbReference type="SAM" id="Phobius"/>
    </source>
</evidence>
<organism evidence="2 3">
    <name type="scientific">Candidatus Woesebacteria bacterium GW2011_GWB1_39_12</name>
    <dbReference type="NCBI Taxonomy" id="1618574"/>
    <lineage>
        <taxon>Bacteria</taxon>
        <taxon>Candidatus Woeseibacteriota</taxon>
    </lineage>
</organism>
<dbReference type="AlphaFoldDB" id="A0A0G0M433"/>
<feature type="transmembrane region" description="Helical" evidence="1">
    <location>
        <begin position="70"/>
        <end position="89"/>
    </location>
</feature>
<dbReference type="STRING" id="1618574.UT24_C0030G0006"/>
<gene>
    <name evidence="2" type="ORF">UT24_C0030G0006</name>
</gene>
<dbReference type="EMBL" id="LBWB01000030">
    <property type="protein sequence ID" value="KKQ98928.1"/>
    <property type="molecule type" value="Genomic_DNA"/>
</dbReference>
<sequence length="162" mass="18017">MEWLLDWNIYGSIWHTTVPPGINDAFCVFTAILMILASVPQIVIFIDAVFSGCPSISWCSTPRGKLTAMVLFGLLTWLAISCPLGIFLLPSVLGIYFSGKYLSALVVCAILGYEKVENWKQLQNNIKEIVETKKSARAENRSISRSGITATCRRGISIERDR</sequence>
<evidence type="ECO:0000313" key="3">
    <source>
        <dbReference type="Proteomes" id="UP000033881"/>
    </source>
</evidence>
<dbReference type="Proteomes" id="UP000033881">
    <property type="component" value="Unassembled WGS sequence"/>
</dbReference>
<evidence type="ECO:0000313" key="2">
    <source>
        <dbReference type="EMBL" id="KKQ98928.1"/>
    </source>
</evidence>
<comment type="caution">
    <text evidence="2">The sequence shown here is derived from an EMBL/GenBank/DDBJ whole genome shotgun (WGS) entry which is preliminary data.</text>
</comment>
<keyword evidence="1" id="KW-0812">Transmembrane</keyword>
<proteinExistence type="predicted"/>
<reference evidence="2 3" key="1">
    <citation type="journal article" date="2015" name="Nature">
        <title>rRNA introns, odd ribosomes, and small enigmatic genomes across a large radiation of phyla.</title>
        <authorList>
            <person name="Brown C.T."/>
            <person name="Hug L.A."/>
            <person name="Thomas B.C."/>
            <person name="Sharon I."/>
            <person name="Castelle C.J."/>
            <person name="Singh A."/>
            <person name="Wilkins M.J."/>
            <person name="Williams K.H."/>
            <person name="Banfield J.F."/>
        </authorList>
    </citation>
    <scope>NUCLEOTIDE SEQUENCE [LARGE SCALE GENOMIC DNA]</scope>
</reference>
<feature type="transmembrane region" description="Helical" evidence="1">
    <location>
        <begin position="95"/>
        <end position="113"/>
    </location>
</feature>
<protein>
    <submittedName>
        <fullName evidence="2">Uncharacterized protein</fullName>
    </submittedName>
</protein>
<name>A0A0G0M433_9BACT</name>
<feature type="transmembrane region" description="Helical" evidence="1">
    <location>
        <begin position="28"/>
        <end position="50"/>
    </location>
</feature>
<accession>A0A0G0M433</accession>
<keyword evidence="1" id="KW-1133">Transmembrane helix</keyword>
<keyword evidence="1" id="KW-0472">Membrane</keyword>